<dbReference type="EMBL" id="JAVDTF010000001">
    <property type="protein sequence ID" value="MDR6782793.1"/>
    <property type="molecule type" value="Genomic_DNA"/>
</dbReference>
<name>A0ACC6KUK2_9SPHI</name>
<dbReference type="Proteomes" id="UP001246858">
    <property type="component" value="Unassembled WGS sequence"/>
</dbReference>
<accession>A0ACC6KUK2</accession>
<proteinExistence type="predicted"/>
<comment type="caution">
    <text evidence="1">The sequence shown here is derived from an EMBL/GenBank/DDBJ whole genome shotgun (WGS) entry which is preliminary data.</text>
</comment>
<protein>
    <submittedName>
        <fullName evidence="1">PAS domain S-box-containing protein</fullName>
    </submittedName>
</protein>
<gene>
    <name evidence="1" type="ORF">J2X78_001345</name>
</gene>
<evidence type="ECO:0000313" key="2">
    <source>
        <dbReference type="Proteomes" id="UP001246858"/>
    </source>
</evidence>
<evidence type="ECO:0000313" key="1">
    <source>
        <dbReference type="EMBL" id="MDR6782793.1"/>
    </source>
</evidence>
<keyword evidence="2" id="KW-1185">Reference proteome</keyword>
<organism evidence="1 2">
    <name type="scientific">Pedobacter africanus</name>
    <dbReference type="NCBI Taxonomy" id="151894"/>
    <lineage>
        <taxon>Bacteria</taxon>
        <taxon>Pseudomonadati</taxon>
        <taxon>Bacteroidota</taxon>
        <taxon>Sphingobacteriia</taxon>
        <taxon>Sphingobacteriales</taxon>
        <taxon>Sphingobacteriaceae</taxon>
        <taxon>Pedobacter</taxon>
    </lineage>
</organism>
<sequence length="549" mass="61082">MNEELRGDQKLNELRLAELDEKQARLAAIVNSSDDIIISKTLEGIITSWNPTAERVFGYQEKEAIGRHISIIIPPDRFQEEDYIISQIKNGRKIDHFETVRMGKDGKLVQLSITVSPVIDENGKIIGASKIARDISAQVISQHAARQYTERLEIMNMVMSSISEELDLNKILQKVTDATTNLTGARFGAFFYNKIDEEGESYMLYTLSGAPREAFDKFGMPRNTAVFHPTFSGERVVRVDDITKDPRYGHNAPHFGMPKGHLPVVSYLAVPVISRSGKVIGGLFFGHPESGKFTEEHEILVTSIAAQAAISLDNAKLLEEVMALNDKKDEFIGLASHELKTPLASINGYLQILGRRIAGTEHQLFLDKALHQVSRLTTLVNDLLDISKIEAGKLKLRIDTFDLKQIVEEAIELIQQSVSAHTITFKSDVAQCLVDGDAQRIEQVVINLLSNAIKYSPLANRVEVTLRYEAEKVVVSVKDFGPGIPKDKLKSIFTRFYRVDESAPNISGLGIGLYLANEIITRHSGEIWGESEVGKGSTFYFTIPVNITS</sequence>
<reference evidence="1" key="1">
    <citation type="submission" date="2023-07" db="EMBL/GenBank/DDBJ databases">
        <title>Sorghum-associated microbial communities from plants grown in Nebraska, USA.</title>
        <authorList>
            <person name="Schachtman D."/>
        </authorList>
    </citation>
    <scope>NUCLEOTIDE SEQUENCE</scope>
    <source>
        <strain evidence="1">2697</strain>
    </source>
</reference>